<organism evidence="1 2">
    <name type="scientific">Russula earlei</name>
    <dbReference type="NCBI Taxonomy" id="71964"/>
    <lineage>
        <taxon>Eukaryota</taxon>
        <taxon>Fungi</taxon>
        <taxon>Dikarya</taxon>
        <taxon>Basidiomycota</taxon>
        <taxon>Agaricomycotina</taxon>
        <taxon>Agaricomycetes</taxon>
        <taxon>Russulales</taxon>
        <taxon>Russulaceae</taxon>
        <taxon>Russula</taxon>
    </lineage>
</organism>
<evidence type="ECO:0000313" key="1">
    <source>
        <dbReference type="EMBL" id="KAI9445727.1"/>
    </source>
</evidence>
<keyword evidence="2" id="KW-1185">Reference proteome</keyword>
<reference evidence="1" key="1">
    <citation type="submission" date="2021-03" db="EMBL/GenBank/DDBJ databases">
        <title>Evolutionary priming and transition to the ectomycorrhizal habit in an iconic lineage of mushroom-forming fungi: is preadaptation a requirement?</title>
        <authorList>
            <consortium name="DOE Joint Genome Institute"/>
            <person name="Looney B.P."/>
            <person name="Miyauchi S."/>
            <person name="Morin E."/>
            <person name="Drula E."/>
            <person name="Courty P.E."/>
            <person name="Chicoki N."/>
            <person name="Fauchery L."/>
            <person name="Kohler A."/>
            <person name="Kuo A."/>
            <person name="LaButti K."/>
            <person name="Pangilinan J."/>
            <person name="Lipzen A."/>
            <person name="Riley R."/>
            <person name="Andreopoulos W."/>
            <person name="He G."/>
            <person name="Johnson J."/>
            <person name="Barry K.W."/>
            <person name="Grigoriev I.V."/>
            <person name="Nagy L."/>
            <person name="Hibbett D."/>
            <person name="Henrissat B."/>
            <person name="Matheny P.B."/>
            <person name="Labbe J."/>
            <person name="Martin A.F."/>
        </authorList>
    </citation>
    <scope>NUCLEOTIDE SEQUENCE</scope>
    <source>
        <strain evidence="1">BPL698</strain>
    </source>
</reference>
<protein>
    <submittedName>
        <fullName evidence="1">P-loop containing nucleoside triphosphate hydrolase protein</fullName>
    </submittedName>
</protein>
<name>A0ACC0TT39_9AGAM</name>
<evidence type="ECO:0000313" key="2">
    <source>
        <dbReference type="Proteomes" id="UP001207468"/>
    </source>
</evidence>
<accession>A0ACC0TT39</accession>
<keyword evidence="1" id="KW-0378">Hydrolase</keyword>
<dbReference type="Proteomes" id="UP001207468">
    <property type="component" value="Unassembled WGS sequence"/>
</dbReference>
<comment type="caution">
    <text evidence="1">The sequence shown here is derived from an EMBL/GenBank/DDBJ whole genome shotgun (WGS) entry which is preliminary data.</text>
</comment>
<sequence>MAAVKDYSVEEKLVSLIKLQKVDSKLDEIQILKGELPMEVSDLEDEIAGLHSRRTRIEEEINGITEFIEGRKNAIKEGEATLKKYEKQSENVKNSREFEALNKEIEMLQLENKLADKHIRDANEELGDKAKSLEGAKKLIATKEGVLNHKKGELEKIIADTEKEETHFRKLSGGAREAIDERLLYSYDRIRKNYRNGLAVVPVERDACGGCFNAIPPQRQSEIRLHKKVIAEKVYDFNSTCQQAYREITQLRLGNGIALIEKAKQQNPDNLIPVVLENYVDFFVLFLNEDPKEYEIRKPRFEQRIELLLQQGPQSSPLHKFCLSAIYLQKAAVAIKFTENWRAGWDLRKAYQLIKENKKTFPTFVPNDILYGGMQAVIGTIPSGYTFLAGLLGMSGSVTEGMKLVHSFVNSSDPWARLMSNEGAFVYCYLLFYVENKKEDVFSFIQSKKLDIINNHLLAYMAANLAINDKQTDYSKSIVLNRNKSPEYLATGVWDYELGFAKLYHLETPEAAKYFESYIAAFKGKFFLKDVYLKLSWCYYLQGNMVAAEAARNNVIKKGAADSDADKQALKDAKSGVWPNMLLLKARLLNDGGYNSDALGLLNGKSNNSFTKEEDKLEFTYRLARIYDDLHKDEEAIHTYQEAITIGMNRKEYYAARAALQIGQIYEKQGKKAEAINYYEKCMNMPDHEYKNSLDQKAKSEISFSPQLNIITGETGAGKSILMGALSLILGERADTAALLKNDKKCFIEGHFTTDDKAAVRDFLQQHDLDSEEELVIRREISPNGKSRAFINDTPATLQQLKELASLLVDLHQQFDTLELGDSDFQREVLDAMADNFGALPAYQALYQQWQQARKGLEQLQGQKASFNKESDYNQFQFDELNEAALKANELEELDAELKLLSNSEGIKSALSKASYELQDSEQPVVQSIKQLIQQLNGYTTYHDKLQAVVDRLHSAHIEIQDIAGEIEHINHSVHFDEKRIEQINEKLAIGYKLLKKHGVKTTNELLQIQEQLSQKLQAVLNIDEAILNKEKEVNNLLAAATKKAQDIAARREKQIQPLERQVNILLAQVGMPNARLKIAIKETTLNLFGKDEIEFLFDANKSNRFEPIRKVASGGELSRLMLCIKSLVAENIDLPTMIFDEIDTGISGEAAKQVGIIMKKLSSSRQVICITHQPQIAGKANAHLFVYKEIKGDQVKTNIRLLTEDERITAIAQMLSGEKPTAAALENAREMVMN</sequence>
<dbReference type="EMBL" id="JAGFNK010000649">
    <property type="protein sequence ID" value="KAI9445727.1"/>
    <property type="molecule type" value="Genomic_DNA"/>
</dbReference>
<proteinExistence type="predicted"/>
<gene>
    <name evidence="1" type="ORF">F5148DRAFT_1346439</name>
</gene>